<feature type="region of interest" description="Disordered" evidence="1">
    <location>
        <begin position="1"/>
        <end position="23"/>
    </location>
</feature>
<reference evidence="3" key="1">
    <citation type="journal article" date="2019" name="Int. J. Syst. Evol. Microbiol.">
        <title>The Global Catalogue of Microorganisms (GCM) 10K type strain sequencing project: providing services to taxonomists for standard genome sequencing and annotation.</title>
        <authorList>
            <consortium name="The Broad Institute Genomics Platform"/>
            <consortium name="The Broad Institute Genome Sequencing Center for Infectious Disease"/>
            <person name="Wu L."/>
            <person name="Ma J."/>
        </authorList>
    </citation>
    <scope>NUCLEOTIDE SEQUENCE [LARGE SCALE GENOMIC DNA]</scope>
    <source>
        <strain evidence="3">KCTC 52607</strain>
    </source>
</reference>
<dbReference type="Proteomes" id="UP001595456">
    <property type="component" value="Unassembled WGS sequence"/>
</dbReference>
<evidence type="ECO:0000313" key="3">
    <source>
        <dbReference type="Proteomes" id="UP001595456"/>
    </source>
</evidence>
<organism evidence="2 3">
    <name type="scientific">Alteraurantiacibacter palmitatis</name>
    <dbReference type="NCBI Taxonomy" id="2054628"/>
    <lineage>
        <taxon>Bacteria</taxon>
        <taxon>Pseudomonadati</taxon>
        <taxon>Pseudomonadota</taxon>
        <taxon>Alphaproteobacteria</taxon>
        <taxon>Sphingomonadales</taxon>
        <taxon>Erythrobacteraceae</taxon>
        <taxon>Alteraurantiacibacter</taxon>
    </lineage>
</organism>
<dbReference type="EMBL" id="JBHRST010000006">
    <property type="protein sequence ID" value="MFC3097090.1"/>
    <property type="molecule type" value="Genomic_DNA"/>
</dbReference>
<evidence type="ECO:0000313" key="2">
    <source>
        <dbReference type="EMBL" id="MFC3097090.1"/>
    </source>
</evidence>
<dbReference type="RefSeq" id="WP_377922748.1">
    <property type="nucleotide sequence ID" value="NZ_JBHRST010000006.1"/>
</dbReference>
<gene>
    <name evidence="2" type="ORF">ACFODU_04675</name>
</gene>
<feature type="compositionally biased region" description="Basic residues" evidence="1">
    <location>
        <begin position="1"/>
        <end position="15"/>
    </location>
</feature>
<name>A0ABV7E519_9SPHN</name>
<sequence>MARGRKRKAGRRHPCGKLAPASVGETQREVVATALEARQRHYGVTERQAKDDRLGTALGRVAFAGKITADQYAAGEMYGEIMARNRAVMGLPMDQPRSVTALLINEGIFGGSAPDHDPDLVEKVRRRAAAAIMMLRTADHDAPGTIGRKPSVLVHAVVCHEVEASSWPAADLINLGHGLDALCRLFRIGSDSS</sequence>
<protein>
    <submittedName>
        <fullName evidence="2">Uncharacterized protein</fullName>
    </submittedName>
</protein>
<keyword evidence="3" id="KW-1185">Reference proteome</keyword>
<proteinExistence type="predicted"/>
<evidence type="ECO:0000256" key="1">
    <source>
        <dbReference type="SAM" id="MobiDB-lite"/>
    </source>
</evidence>
<accession>A0ABV7E519</accession>
<comment type="caution">
    <text evidence="2">The sequence shown here is derived from an EMBL/GenBank/DDBJ whole genome shotgun (WGS) entry which is preliminary data.</text>
</comment>